<dbReference type="Proteomes" id="UP000189935">
    <property type="component" value="Chromosome I"/>
</dbReference>
<organism evidence="1 2">
    <name type="scientific">Bradyrhizobium lablabi</name>
    <dbReference type="NCBI Taxonomy" id="722472"/>
    <lineage>
        <taxon>Bacteria</taxon>
        <taxon>Pseudomonadati</taxon>
        <taxon>Pseudomonadota</taxon>
        <taxon>Alphaproteobacteria</taxon>
        <taxon>Hyphomicrobiales</taxon>
        <taxon>Nitrobacteraceae</taxon>
        <taxon>Bradyrhizobium</taxon>
    </lineage>
</organism>
<sequence length="98" mass="11095">MPDNWMRFGGYEFTIDAASFRYITQSRSGPGWDFSFRGPCVSEDPDRLFGQGARLYAEAAPMPLRKMDDYTGIELLLPLPYDESSRVPVMCFVIALVS</sequence>
<dbReference type="RefSeq" id="WP_079536528.1">
    <property type="nucleotide sequence ID" value="NZ_LT670844.1"/>
</dbReference>
<evidence type="ECO:0000313" key="2">
    <source>
        <dbReference type="Proteomes" id="UP000189935"/>
    </source>
</evidence>
<dbReference type="EMBL" id="LT670844">
    <property type="protein sequence ID" value="SHJ38503.1"/>
    <property type="molecule type" value="Genomic_DNA"/>
</dbReference>
<protein>
    <submittedName>
        <fullName evidence="1">Uncharacterized protein</fullName>
    </submittedName>
</protein>
<accession>A0A1M6IVM3</accession>
<proteinExistence type="predicted"/>
<dbReference type="AlphaFoldDB" id="A0A1M6IVM3"/>
<name>A0A1M6IVM3_9BRAD</name>
<evidence type="ECO:0000313" key="1">
    <source>
        <dbReference type="EMBL" id="SHJ38503.1"/>
    </source>
</evidence>
<gene>
    <name evidence="1" type="ORF">SAMN05444159_0477</name>
</gene>
<reference evidence="1 2" key="1">
    <citation type="submission" date="2016-11" db="EMBL/GenBank/DDBJ databases">
        <authorList>
            <person name="Jaros S."/>
            <person name="Januszkiewicz K."/>
            <person name="Wedrychowicz H."/>
        </authorList>
    </citation>
    <scope>NUCLEOTIDE SEQUENCE [LARGE SCALE GENOMIC DNA]</scope>
    <source>
        <strain evidence="1 2">GAS499</strain>
    </source>
</reference>
<dbReference type="OrthoDB" id="9921799at2"/>